<evidence type="ECO:0000256" key="1">
    <source>
        <dbReference type="SAM" id="Phobius"/>
    </source>
</evidence>
<keyword evidence="4" id="KW-1185">Reference proteome</keyword>
<organism evidence="3 4">
    <name type="scientific">Blepharisma stoltei</name>
    <dbReference type="NCBI Taxonomy" id="1481888"/>
    <lineage>
        <taxon>Eukaryota</taxon>
        <taxon>Sar</taxon>
        <taxon>Alveolata</taxon>
        <taxon>Ciliophora</taxon>
        <taxon>Postciliodesmatophora</taxon>
        <taxon>Heterotrichea</taxon>
        <taxon>Heterotrichida</taxon>
        <taxon>Blepharismidae</taxon>
        <taxon>Blepharisma</taxon>
    </lineage>
</organism>
<proteinExistence type="predicted"/>
<feature type="transmembrane region" description="Helical" evidence="1">
    <location>
        <begin position="280"/>
        <end position="297"/>
    </location>
</feature>
<feature type="transmembrane region" description="Helical" evidence="1">
    <location>
        <begin position="181"/>
        <end position="202"/>
    </location>
</feature>
<reference evidence="3" key="1">
    <citation type="submission" date="2021-09" db="EMBL/GenBank/DDBJ databases">
        <authorList>
            <consortium name="AG Swart"/>
            <person name="Singh M."/>
            <person name="Singh A."/>
            <person name="Seah K."/>
            <person name="Emmerich C."/>
        </authorList>
    </citation>
    <scope>NUCLEOTIDE SEQUENCE</scope>
    <source>
        <strain evidence="3">ATCC30299</strain>
    </source>
</reference>
<feature type="domain" description="Potassium channel" evidence="2">
    <location>
        <begin position="276"/>
        <end position="330"/>
    </location>
</feature>
<dbReference type="PANTHER" id="PTHR10153">
    <property type="entry name" value="SMALL CONDUCTANCE CALCIUM-ACTIVATED POTASSIUM CHANNEL"/>
    <property type="match status" value="1"/>
</dbReference>
<dbReference type="GO" id="GO:0016020">
    <property type="term" value="C:membrane"/>
    <property type="evidence" value="ECO:0007669"/>
    <property type="project" value="InterPro"/>
</dbReference>
<feature type="transmembrane region" description="Helical" evidence="1">
    <location>
        <begin position="106"/>
        <end position="128"/>
    </location>
</feature>
<dbReference type="Pfam" id="PF07885">
    <property type="entry name" value="Ion_trans_2"/>
    <property type="match status" value="1"/>
</dbReference>
<keyword evidence="1" id="KW-1133">Transmembrane helix</keyword>
<gene>
    <name evidence="3" type="ORF">BSTOLATCC_MIC14389</name>
</gene>
<keyword evidence="1" id="KW-0812">Transmembrane</keyword>
<comment type="caution">
    <text evidence="3">The sequence shown here is derived from an EMBL/GenBank/DDBJ whole genome shotgun (WGS) entry which is preliminary data.</text>
</comment>
<name>A0AAU9J4P7_9CILI</name>
<evidence type="ECO:0000313" key="3">
    <source>
        <dbReference type="EMBL" id="CAG9315639.1"/>
    </source>
</evidence>
<dbReference type="EMBL" id="CAJZBQ010000014">
    <property type="protein sequence ID" value="CAG9315639.1"/>
    <property type="molecule type" value="Genomic_DNA"/>
</dbReference>
<dbReference type="SUPFAM" id="SSF81324">
    <property type="entry name" value="Voltage-gated potassium channels"/>
    <property type="match status" value="1"/>
</dbReference>
<evidence type="ECO:0000313" key="4">
    <source>
        <dbReference type="Proteomes" id="UP001162131"/>
    </source>
</evidence>
<dbReference type="InterPro" id="IPR013099">
    <property type="entry name" value="K_chnl_dom"/>
</dbReference>
<dbReference type="InterPro" id="IPR015449">
    <property type="entry name" value="K_chnl_Ca-activ_SK"/>
</dbReference>
<sequence>MSSSVHDETTFDLSKVEEYPKKTVSHKISLKVDMSKILPKGTINNSIEYIRKKQLKLDLINAAVAFTSIMIVYYESEEFYSESSKCNSGECWFTKNRNESNQYVNIMRTMNIVLTTVILCLIYQHYLYELDKKKIRKQVPPKSSLKSANLLRPMLVEMVIMGIFCPPYFDTTFSGTMLNGSYVYSYDMIIAVITILRVYLILRVYTHFSIWLSNESFKEGKKLGVNTDIFFSLKADLKYQPHLILSAAIGTLVICIGYAVRDLERPFISEAKSKLNFDYLTNGWWMTVVTMTTVGYGDGYPSTHFGRALMLFTAIAGLVMVSLYVVTLTVATMFSKEETKAYYMIKKVKANSDVRHKASNVIKATFKLKEALTRKKGTNYLRRVFVYGALLRRHIHYFKRDTSVANTRYLPPPEMLVQLEQKLITDIDDIRKEIIDIDYIGERLQELIGNQQIMTEQLDKILNTQNSVEKLMTQLNIEKLISEDKEEIVNQLT</sequence>
<feature type="transmembrane region" description="Helical" evidence="1">
    <location>
        <begin position="309"/>
        <end position="334"/>
    </location>
</feature>
<dbReference type="Proteomes" id="UP001162131">
    <property type="component" value="Unassembled WGS sequence"/>
</dbReference>
<evidence type="ECO:0000259" key="2">
    <source>
        <dbReference type="Pfam" id="PF07885"/>
    </source>
</evidence>
<feature type="transmembrane region" description="Helical" evidence="1">
    <location>
        <begin position="57"/>
        <end position="74"/>
    </location>
</feature>
<dbReference type="AlphaFoldDB" id="A0AAU9J4P7"/>
<dbReference type="Gene3D" id="1.10.287.70">
    <property type="match status" value="1"/>
</dbReference>
<feature type="transmembrane region" description="Helical" evidence="1">
    <location>
        <begin position="243"/>
        <end position="260"/>
    </location>
</feature>
<dbReference type="GO" id="GO:0016286">
    <property type="term" value="F:small conductance calcium-activated potassium channel activity"/>
    <property type="evidence" value="ECO:0007669"/>
    <property type="project" value="InterPro"/>
</dbReference>
<protein>
    <recommendedName>
        <fullName evidence="2">Potassium channel domain-containing protein</fullName>
    </recommendedName>
</protein>
<accession>A0AAU9J4P7</accession>
<keyword evidence="1" id="KW-0472">Membrane</keyword>